<name>A0A6J5VNF7_PRUAR</name>
<accession>A0A6J5VNF7</accession>
<protein>
    <submittedName>
        <fullName evidence="2">Uncharacterized protein</fullName>
    </submittedName>
</protein>
<evidence type="ECO:0000256" key="1">
    <source>
        <dbReference type="SAM" id="MobiDB-lite"/>
    </source>
</evidence>
<evidence type="ECO:0000313" key="3">
    <source>
        <dbReference type="Proteomes" id="UP000507222"/>
    </source>
</evidence>
<dbReference type="EMBL" id="CAEKDK010000008">
    <property type="protein sequence ID" value="CAB4289572.1"/>
    <property type="molecule type" value="Genomic_DNA"/>
</dbReference>
<gene>
    <name evidence="2" type="ORF">CURHAP_LOCUS48629</name>
</gene>
<evidence type="ECO:0000313" key="2">
    <source>
        <dbReference type="EMBL" id="CAB4289572.1"/>
    </source>
</evidence>
<dbReference type="Proteomes" id="UP000507222">
    <property type="component" value="Unassembled WGS sequence"/>
</dbReference>
<dbReference type="AlphaFoldDB" id="A0A6J5VNF7"/>
<feature type="region of interest" description="Disordered" evidence="1">
    <location>
        <begin position="1"/>
        <end position="20"/>
    </location>
</feature>
<reference evidence="2 3" key="1">
    <citation type="submission" date="2020-05" db="EMBL/GenBank/DDBJ databases">
        <authorList>
            <person name="Campoy J."/>
            <person name="Schneeberger K."/>
            <person name="Spophaly S."/>
        </authorList>
    </citation>
    <scope>NUCLEOTIDE SEQUENCE [LARGE SCALE GENOMIC DNA]</scope>
    <source>
        <strain evidence="2">PruArmRojPasFocal</strain>
    </source>
</reference>
<proteinExistence type="predicted"/>
<organism evidence="2 3">
    <name type="scientific">Prunus armeniaca</name>
    <name type="common">Apricot</name>
    <name type="synonym">Armeniaca vulgaris</name>
    <dbReference type="NCBI Taxonomy" id="36596"/>
    <lineage>
        <taxon>Eukaryota</taxon>
        <taxon>Viridiplantae</taxon>
        <taxon>Streptophyta</taxon>
        <taxon>Embryophyta</taxon>
        <taxon>Tracheophyta</taxon>
        <taxon>Spermatophyta</taxon>
        <taxon>Magnoliopsida</taxon>
        <taxon>eudicotyledons</taxon>
        <taxon>Gunneridae</taxon>
        <taxon>Pentapetalae</taxon>
        <taxon>rosids</taxon>
        <taxon>fabids</taxon>
        <taxon>Rosales</taxon>
        <taxon>Rosaceae</taxon>
        <taxon>Amygdaloideae</taxon>
        <taxon>Amygdaleae</taxon>
        <taxon>Prunus</taxon>
    </lineage>
</organism>
<sequence>MERTELAGENNDLPRPPPDLAVEENIDLGFSEVAFDINKLEFAFPSLARATC</sequence>